<evidence type="ECO:0000313" key="4">
    <source>
        <dbReference type="Proteomes" id="UP000700334"/>
    </source>
</evidence>
<name>A0A8J6AC57_GALPY</name>
<gene>
    <name evidence="3" type="ORF">J0S82_006572</name>
</gene>
<dbReference type="PANTHER" id="PTHR19956">
    <property type="entry name" value="LAMIN TAIL DOMAIN-CONTAINING PROTEIN 2"/>
    <property type="match status" value="1"/>
</dbReference>
<dbReference type="GO" id="GO:0005638">
    <property type="term" value="C:lamin filament"/>
    <property type="evidence" value="ECO:0007669"/>
    <property type="project" value="TreeGrafter"/>
</dbReference>
<dbReference type="AlphaFoldDB" id="A0A8J6AC57"/>
<keyword evidence="4" id="KW-1185">Reference proteome</keyword>
<evidence type="ECO:0000256" key="1">
    <source>
        <dbReference type="SAM" id="Coils"/>
    </source>
</evidence>
<feature type="coiled-coil region" evidence="1">
    <location>
        <begin position="87"/>
        <end position="132"/>
    </location>
</feature>
<organism evidence="3 4">
    <name type="scientific">Galemys pyrenaicus</name>
    <name type="common">Iberian desman</name>
    <name type="synonym">Pyrenean desman</name>
    <dbReference type="NCBI Taxonomy" id="202257"/>
    <lineage>
        <taxon>Eukaryota</taxon>
        <taxon>Metazoa</taxon>
        <taxon>Chordata</taxon>
        <taxon>Craniata</taxon>
        <taxon>Vertebrata</taxon>
        <taxon>Euteleostomi</taxon>
        <taxon>Mammalia</taxon>
        <taxon>Eutheria</taxon>
        <taxon>Laurasiatheria</taxon>
        <taxon>Eulipotyphla</taxon>
        <taxon>Talpidae</taxon>
        <taxon>Galemys</taxon>
    </lineage>
</organism>
<dbReference type="Proteomes" id="UP000700334">
    <property type="component" value="Unassembled WGS sequence"/>
</dbReference>
<keyword evidence="1" id="KW-0175">Coiled coil</keyword>
<dbReference type="GO" id="GO:0030527">
    <property type="term" value="F:structural constituent of chromatin"/>
    <property type="evidence" value="ECO:0007669"/>
    <property type="project" value="TreeGrafter"/>
</dbReference>
<evidence type="ECO:0000256" key="2">
    <source>
        <dbReference type="SAM" id="MobiDB-lite"/>
    </source>
</evidence>
<comment type="caution">
    <text evidence="3">The sequence shown here is derived from an EMBL/GenBank/DDBJ whole genome shotgun (WGS) entry which is preliminary data.</text>
</comment>
<evidence type="ECO:0000313" key="3">
    <source>
        <dbReference type="EMBL" id="KAG8515700.1"/>
    </source>
</evidence>
<dbReference type="PANTHER" id="PTHR19956:SF5">
    <property type="entry name" value="LAMIN TAIL DOMAIN-CONTAINING PROTEIN 2"/>
    <property type="match status" value="1"/>
</dbReference>
<dbReference type="InterPro" id="IPR052877">
    <property type="entry name" value="Lamin_tail_domain"/>
</dbReference>
<sequence length="216" mass="24420">MDGPDQAAGRWRCRLAPEGLDASTLRLLWGQRDLELQALRWAVWNQEARHCRILQEVAGLPPERSASTPAARPAERTSSCGSRLGQERLLQNQVQKLSVELKEEKERAERVKAHLEQRLQHSLGTLQQLEAQLHVFQKSCLLQLARASWVGCTLRSSTGSLEVVTAETLLDPNDLSDDDQAPSTGEHFRLEDVDWNRVAHRYPNLFSDIQPSSEQK</sequence>
<dbReference type="OrthoDB" id="9838108at2759"/>
<proteinExistence type="predicted"/>
<reference evidence="3" key="1">
    <citation type="journal article" date="2021" name="Evol. Appl.">
        <title>The genome of the Pyrenean desman and the effects of bottlenecks and inbreeding on the genomic landscape of an endangered species.</title>
        <authorList>
            <person name="Escoda L."/>
            <person name="Castresana J."/>
        </authorList>
    </citation>
    <scope>NUCLEOTIDE SEQUENCE</scope>
    <source>
        <strain evidence="3">IBE-C5619</strain>
    </source>
</reference>
<accession>A0A8J6AC57</accession>
<protein>
    <submittedName>
        <fullName evidence="3">Lamin tail domain-containing protein 2</fullName>
    </submittedName>
</protein>
<dbReference type="EMBL" id="JAGFMF010011698">
    <property type="protein sequence ID" value="KAG8515700.1"/>
    <property type="molecule type" value="Genomic_DNA"/>
</dbReference>
<feature type="region of interest" description="Disordered" evidence="2">
    <location>
        <begin position="62"/>
        <end position="82"/>
    </location>
</feature>